<reference evidence="2 3" key="1">
    <citation type="submission" date="2021-03" db="EMBL/GenBank/DDBJ databases">
        <title>Genomic Encyclopedia of Type Strains, Phase IV (KMG-IV): sequencing the most valuable type-strain genomes for metagenomic binning, comparative biology and taxonomic classification.</title>
        <authorList>
            <person name="Goeker M."/>
        </authorList>
    </citation>
    <scope>NUCLEOTIDE SEQUENCE [LARGE SCALE GENOMIC DNA]</scope>
    <source>
        <strain evidence="2 3">DSM 1289</strain>
    </source>
</reference>
<protein>
    <submittedName>
        <fullName evidence="2">Membrane protein</fullName>
    </submittedName>
</protein>
<dbReference type="Proteomes" id="UP000767291">
    <property type="component" value="Unassembled WGS sequence"/>
</dbReference>
<proteinExistence type="predicted"/>
<evidence type="ECO:0000313" key="2">
    <source>
        <dbReference type="EMBL" id="MBP1854578.1"/>
    </source>
</evidence>
<feature type="transmembrane region" description="Helical" evidence="1">
    <location>
        <begin position="36"/>
        <end position="55"/>
    </location>
</feature>
<sequence>METKDILMEIIYIACALMSAYIGLRALNDKEQKNRAGTAIFWLALAAVLGLGNFIPPIASGILVVIMTLPPILNKVSIGVNKEISEDFKRKMADKLGNKIFIPALSMGILALVFGIALPNLGALVGLGFGILVSAIMILIMAKDKVSAIPSEGKKLLESVGPLAILPQLLASLGAIFAVAGVGEVIAGIVGNFVPEGNVTIAIIIYAVAMALFTMIMGNAFAAFSVITVGIGIPFILKFGMDPNVIGIIGLTSGYCGTLLTPMAANFNIVPVAILEMNDKYGVIKKQLPIALVMLAAQIVLMIVMG</sequence>
<keyword evidence="1" id="KW-0472">Membrane</keyword>
<feature type="transmembrane region" description="Helical" evidence="1">
    <location>
        <begin position="203"/>
        <end position="233"/>
    </location>
</feature>
<comment type="caution">
    <text evidence="2">The sequence shown here is derived from an EMBL/GenBank/DDBJ whole genome shotgun (WGS) entry which is preliminary data.</text>
</comment>
<keyword evidence="3" id="KW-1185">Reference proteome</keyword>
<keyword evidence="1" id="KW-0812">Transmembrane</keyword>
<feature type="transmembrane region" description="Helical" evidence="1">
    <location>
        <begin position="6"/>
        <end position="24"/>
    </location>
</feature>
<evidence type="ECO:0000256" key="1">
    <source>
        <dbReference type="SAM" id="Phobius"/>
    </source>
</evidence>
<gene>
    <name evidence="2" type="ORF">J2Z43_000968</name>
</gene>
<dbReference type="Pfam" id="PF06166">
    <property type="entry name" value="DUF979"/>
    <property type="match status" value="1"/>
</dbReference>
<evidence type="ECO:0000313" key="3">
    <source>
        <dbReference type="Proteomes" id="UP000767291"/>
    </source>
</evidence>
<feature type="transmembrane region" description="Helical" evidence="1">
    <location>
        <begin position="287"/>
        <end position="305"/>
    </location>
</feature>
<name>A0ABS4E9I9_9FIRM</name>
<dbReference type="InterPro" id="IPR009323">
    <property type="entry name" value="DUF979"/>
</dbReference>
<feature type="transmembrane region" description="Helical" evidence="1">
    <location>
        <begin position="245"/>
        <end position="267"/>
    </location>
</feature>
<feature type="transmembrane region" description="Helical" evidence="1">
    <location>
        <begin position="124"/>
        <end position="142"/>
    </location>
</feature>
<feature type="transmembrane region" description="Helical" evidence="1">
    <location>
        <begin position="163"/>
        <end position="191"/>
    </location>
</feature>
<feature type="transmembrane region" description="Helical" evidence="1">
    <location>
        <begin position="100"/>
        <end position="118"/>
    </location>
</feature>
<keyword evidence="1" id="KW-1133">Transmembrane helix</keyword>
<organism evidence="2 3">
    <name type="scientific">Metaclostridioides mangenotii</name>
    <dbReference type="NCBI Taxonomy" id="1540"/>
    <lineage>
        <taxon>Bacteria</taxon>
        <taxon>Bacillati</taxon>
        <taxon>Bacillota</taxon>
        <taxon>Clostridia</taxon>
        <taxon>Peptostreptococcales</taxon>
        <taxon>Peptostreptococcaceae</taxon>
        <taxon>Metaclostridioides</taxon>
    </lineage>
</organism>
<dbReference type="RefSeq" id="WP_234925968.1">
    <property type="nucleotide sequence ID" value="NZ_BAAACS010000012.1"/>
</dbReference>
<accession>A0ABS4E9I9</accession>
<dbReference type="EMBL" id="JAGGJX010000001">
    <property type="protein sequence ID" value="MBP1854578.1"/>
    <property type="molecule type" value="Genomic_DNA"/>
</dbReference>